<dbReference type="InterPro" id="IPR007428">
    <property type="entry name" value="MlaA"/>
</dbReference>
<keyword evidence="2 3" id="KW-0732">Signal</keyword>
<proteinExistence type="inferred from homology"/>
<dbReference type="AlphaFoldDB" id="A0A3L9YLF9"/>
<dbReference type="GO" id="GO:0120010">
    <property type="term" value="P:intermembrane phospholipid transfer"/>
    <property type="evidence" value="ECO:0007669"/>
    <property type="project" value="TreeGrafter"/>
</dbReference>
<dbReference type="OrthoDB" id="9785326at2"/>
<gene>
    <name evidence="4" type="ORF">D9R08_01060</name>
</gene>
<dbReference type="PROSITE" id="PS51257">
    <property type="entry name" value="PROKAR_LIPOPROTEIN"/>
    <property type="match status" value="1"/>
</dbReference>
<evidence type="ECO:0000256" key="2">
    <source>
        <dbReference type="ARBA" id="ARBA00022729"/>
    </source>
</evidence>
<comment type="similarity">
    <text evidence="1">Belongs to the MlaA family.</text>
</comment>
<evidence type="ECO:0000313" key="4">
    <source>
        <dbReference type="EMBL" id="RMA43560.1"/>
    </source>
</evidence>
<organism evidence="4 5">
    <name type="scientific">Rhodophyticola porphyridii</name>
    <dbReference type="NCBI Taxonomy" id="1852017"/>
    <lineage>
        <taxon>Bacteria</taxon>
        <taxon>Pseudomonadati</taxon>
        <taxon>Pseudomonadota</taxon>
        <taxon>Alphaproteobacteria</taxon>
        <taxon>Rhodobacterales</taxon>
        <taxon>Roseobacteraceae</taxon>
        <taxon>Rhodophyticola</taxon>
    </lineage>
</organism>
<dbReference type="EMBL" id="RCNT01000001">
    <property type="protein sequence ID" value="RMA43560.1"/>
    <property type="molecule type" value="Genomic_DNA"/>
</dbReference>
<dbReference type="Proteomes" id="UP000281343">
    <property type="component" value="Unassembled WGS sequence"/>
</dbReference>
<protein>
    <submittedName>
        <fullName evidence="4">VacJ family lipoprotein</fullName>
    </submittedName>
</protein>
<dbReference type="PRINTS" id="PR01805">
    <property type="entry name" value="VACJLIPOPROT"/>
</dbReference>
<keyword evidence="5" id="KW-1185">Reference proteome</keyword>
<accession>A0A3L9YLF9</accession>
<evidence type="ECO:0000256" key="3">
    <source>
        <dbReference type="SAM" id="SignalP"/>
    </source>
</evidence>
<name>A0A3L9YLF9_9RHOB</name>
<comment type="caution">
    <text evidence="4">The sequence shown here is derived from an EMBL/GenBank/DDBJ whole genome shotgun (WGS) entry which is preliminary data.</text>
</comment>
<evidence type="ECO:0000313" key="5">
    <source>
        <dbReference type="Proteomes" id="UP000281343"/>
    </source>
</evidence>
<dbReference type="PANTHER" id="PTHR30035">
    <property type="entry name" value="LIPOPROTEIN VACJ-RELATED"/>
    <property type="match status" value="1"/>
</dbReference>
<feature type="signal peptide" evidence="3">
    <location>
        <begin position="1"/>
        <end position="25"/>
    </location>
</feature>
<reference evidence="4 5" key="1">
    <citation type="submission" date="2018-10" db="EMBL/GenBank/DDBJ databases">
        <authorList>
            <person name="Jung H.S."/>
            <person name="Jeon C.O."/>
        </authorList>
    </citation>
    <scope>NUCLEOTIDE SEQUENCE [LARGE SCALE GENOMIC DNA]</scope>
    <source>
        <strain evidence="4 5">MA-7-27</strain>
    </source>
</reference>
<dbReference type="RefSeq" id="WP_121896781.1">
    <property type="nucleotide sequence ID" value="NZ_RCNT01000001.1"/>
</dbReference>
<sequence>MPVSRTRSLCAVLGLLVTLSACGPAALPPASAINDPDEAQNRAAHEFNRGLDRALVRPTASALGSAIPEPVLVGVGRMSSNLNQPGYVVNNVLQFRFGQAIHNTARFVINTTIGIGGIFDPASAMGLEERDTDFGETLHLWGAPEGPYMELPVLGPSTSRDTVGRVVDFALNPLRGLDTRPRNVTRGIDVAAGFGNRHRFGGTIDSVLYESEDSYAQARSIYLQNRRFELRGDADPGFIDPYEDPYGELFFDPYAE</sequence>
<keyword evidence="4" id="KW-0449">Lipoprotein</keyword>
<feature type="chain" id="PRO_5017923094" evidence="3">
    <location>
        <begin position="26"/>
        <end position="256"/>
    </location>
</feature>
<evidence type="ECO:0000256" key="1">
    <source>
        <dbReference type="ARBA" id="ARBA00010634"/>
    </source>
</evidence>
<dbReference type="PANTHER" id="PTHR30035:SF3">
    <property type="entry name" value="INTERMEMBRANE PHOSPHOLIPID TRANSPORT SYSTEM LIPOPROTEIN MLAA"/>
    <property type="match status" value="1"/>
</dbReference>
<dbReference type="Pfam" id="PF04333">
    <property type="entry name" value="MlaA"/>
    <property type="match status" value="1"/>
</dbReference>
<dbReference type="GO" id="GO:0016020">
    <property type="term" value="C:membrane"/>
    <property type="evidence" value="ECO:0007669"/>
    <property type="project" value="InterPro"/>
</dbReference>